<gene>
    <name evidence="1" type="ORF">GCM10010990_04930</name>
</gene>
<dbReference type="EMBL" id="BMIP01000001">
    <property type="protein sequence ID" value="GGD58701.1"/>
    <property type="molecule type" value="Genomic_DNA"/>
</dbReference>
<keyword evidence="2" id="KW-1185">Reference proteome</keyword>
<organism evidence="1 2">
    <name type="scientific">Croceicoccus mobilis</name>
    <dbReference type="NCBI Taxonomy" id="1703339"/>
    <lineage>
        <taxon>Bacteria</taxon>
        <taxon>Pseudomonadati</taxon>
        <taxon>Pseudomonadota</taxon>
        <taxon>Alphaproteobacteria</taxon>
        <taxon>Sphingomonadales</taxon>
        <taxon>Erythrobacteraceae</taxon>
        <taxon>Croceicoccus</taxon>
    </lineage>
</organism>
<evidence type="ECO:0000313" key="1">
    <source>
        <dbReference type="EMBL" id="GGD58701.1"/>
    </source>
</evidence>
<reference evidence="1" key="1">
    <citation type="journal article" date="2014" name="Int. J. Syst. Evol. Microbiol.">
        <title>Complete genome sequence of Corynebacterium casei LMG S-19264T (=DSM 44701T), isolated from a smear-ripened cheese.</title>
        <authorList>
            <consortium name="US DOE Joint Genome Institute (JGI-PGF)"/>
            <person name="Walter F."/>
            <person name="Albersmeier A."/>
            <person name="Kalinowski J."/>
            <person name="Ruckert C."/>
        </authorList>
    </citation>
    <scope>NUCLEOTIDE SEQUENCE</scope>
    <source>
        <strain evidence="1">CGMCC 1.15360</strain>
    </source>
</reference>
<name>A0A917DQ83_9SPHN</name>
<dbReference type="RefSeq" id="WP_066773989.1">
    <property type="nucleotide sequence ID" value="NZ_BMIP01000001.1"/>
</dbReference>
<dbReference type="AlphaFoldDB" id="A0A917DQ83"/>
<sequence>MTEHTPGPWSLDENDIRDEAQAVLTDRFGGTVADVFTGHRHGECEANARLIAAAPELLDALEYLVSLGGGDCLDMARDAIAKARGSKA</sequence>
<dbReference type="Proteomes" id="UP000612349">
    <property type="component" value="Unassembled WGS sequence"/>
</dbReference>
<protein>
    <submittedName>
        <fullName evidence="1">Uncharacterized protein</fullName>
    </submittedName>
</protein>
<reference evidence="1" key="2">
    <citation type="submission" date="2020-09" db="EMBL/GenBank/DDBJ databases">
        <authorList>
            <person name="Sun Q."/>
            <person name="Zhou Y."/>
        </authorList>
    </citation>
    <scope>NUCLEOTIDE SEQUENCE</scope>
    <source>
        <strain evidence="1">CGMCC 1.15360</strain>
    </source>
</reference>
<accession>A0A917DQ83</accession>
<evidence type="ECO:0000313" key="2">
    <source>
        <dbReference type="Proteomes" id="UP000612349"/>
    </source>
</evidence>
<dbReference type="OrthoDB" id="8482145at2"/>
<comment type="caution">
    <text evidence="1">The sequence shown here is derived from an EMBL/GenBank/DDBJ whole genome shotgun (WGS) entry which is preliminary data.</text>
</comment>
<proteinExistence type="predicted"/>